<evidence type="ECO:0000313" key="4">
    <source>
        <dbReference type="Proteomes" id="UP001597097"/>
    </source>
</evidence>
<accession>A0ABW4GFG6</accession>
<dbReference type="Proteomes" id="UP001597097">
    <property type="component" value="Unassembled WGS sequence"/>
</dbReference>
<feature type="chain" id="PRO_5046479680" description="Peptidase" evidence="2">
    <location>
        <begin position="30"/>
        <end position="346"/>
    </location>
</feature>
<evidence type="ECO:0000256" key="1">
    <source>
        <dbReference type="SAM" id="Phobius"/>
    </source>
</evidence>
<protein>
    <recommendedName>
        <fullName evidence="5">Peptidase</fullName>
    </recommendedName>
</protein>
<name>A0ABW4GFG6_9ACTN</name>
<keyword evidence="1" id="KW-0472">Membrane</keyword>
<evidence type="ECO:0000313" key="3">
    <source>
        <dbReference type="EMBL" id="MFD1541033.1"/>
    </source>
</evidence>
<evidence type="ECO:0008006" key="5">
    <source>
        <dbReference type="Google" id="ProtNLM"/>
    </source>
</evidence>
<evidence type="ECO:0000256" key="2">
    <source>
        <dbReference type="SAM" id="SignalP"/>
    </source>
</evidence>
<dbReference type="EMBL" id="JBHUCM010000023">
    <property type="protein sequence ID" value="MFD1541033.1"/>
    <property type="molecule type" value="Genomic_DNA"/>
</dbReference>
<dbReference type="RefSeq" id="WP_246651150.1">
    <property type="nucleotide sequence ID" value="NZ_JAHKRM010000007.1"/>
</dbReference>
<feature type="transmembrane region" description="Helical" evidence="1">
    <location>
        <begin position="312"/>
        <end position="334"/>
    </location>
</feature>
<comment type="caution">
    <text evidence="3">The sequence shown here is derived from an EMBL/GenBank/DDBJ whole genome shotgun (WGS) entry which is preliminary data.</text>
</comment>
<feature type="signal peptide" evidence="2">
    <location>
        <begin position="1"/>
        <end position="29"/>
    </location>
</feature>
<gene>
    <name evidence="3" type="ORF">ACFSJ0_28520</name>
</gene>
<keyword evidence="1" id="KW-0812">Transmembrane</keyword>
<keyword evidence="1" id="KW-1133">Transmembrane helix</keyword>
<sequence length="346" mass="36971">MPTSLLRRPVYTTLMALLLHVVISAPAVADSESRDGTSSSGRGGIGIKLLEVPANRMDDPRSRVFIVDHVNPGTTFTRSLEVYSTSREPQHVELYAAAAGIRGGRFTFAPDRTSNELSEWVRLNRSSVDLPANGRTRVKATVAVPQWASKGERYAVVWAQVSSDKPGAKGNVKLVHRVGIRSYLDVGSGGEPPSDFEIGEVVPGRAEDGQLKIVVDVSNTGERALDFDGELSLSDGPSFLRAGPFPVNRDTTLAPGDQGNVIALMGNDLPAGPWRFHLTLRSGRVSHTATGTLTFPEKPGTWGLPGSLDSPWTLALAGAGLTALIAGVVLLVAFRRFRTRQPSSGN</sequence>
<proteinExistence type="predicted"/>
<organism evidence="3 4">
    <name type="scientific">Nonomuraea guangzhouensis</name>
    <dbReference type="NCBI Taxonomy" id="1291555"/>
    <lineage>
        <taxon>Bacteria</taxon>
        <taxon>Bacillati</taxon>
        <taxon>Actinomycetota</taxon>
        <taxon>Actinomycetes</taxon>
        <taxon>Streptosporangiales</taxon>
        <taxon>Streptosporangiaceae</taxon>
        <taxon>Nonomuraea</taxon>
    </lineage>
</organism>
<keyword evidence="4" id="KW-1185">Reference proteome</keyword>
<reference evidence="4" key="1">
    <citation type="journal article" date="2019" name="Int. J. Syst. Evol. Microbiol.">
        <title>The Global Catalogue of Microorganisms (GCM) 10K type strain sequencing project: providing services to taxonomists for standard genome sequencing and annotation.</title>
        <authorList>
            <consortium name="The Broad Institute Genomics Platform"/>
            <consortium name="The Broad Institute Genome Sequencing Center for Infectious Disease"/>
            <person name="Wu L."/>
            <person name="Ma J."/>
        </authorList>
    </citation>
    <scope>NUCLEOTIDE SEQUENCE [LARGE SCALE GENOMIC DNA]</scope>
    <source>
        <strain evidence="4">CGMCC 1.15399</strain>
    </source>
</reference>
<keyword evidence="2" id="KW-0732">Signal</keyword>